<dbReference type="Pfam" id="PF02391">
    <property type="entry name" value="MoaE"/>
    <property type="match status" value="1"/>
</dbReference>
<dbReference type="RefSeq" id="WP_159526967.1">
    <property type="nucleotide sequence ID" value="NZ_WUUU01000119.1"/>
</dbReference>
<dbReference type="GO" id="GO:0030366">
    <property type="term" value="F:molybdopterin synthase activity"/>
    <property type="evidence" value="ECO:0007669"/>
    <property type="project" value="UniProtKB-EC"/>
</dbReference>
<evidence type="ECO:0000313" key="2">
    <source>
        <dbReference type="Proteomes" id="UP000471521"/>
    </source>
</evidence>
<dbReference type="InterPro" id="IPR036563">
    <property type="entry name" value="MoaE_sf"/>
</dbReference>
<dbReference type="PANTHER" id="PTHR23404">
    <property type="entry name" value="MOLYBDOPTERIN SYNTHASE RELATED"/>
    <property type="match status" value="1"/>
</dbReference>
<dbReference type="SUPFAM" id="SSF54690">
    <property type="entry name" value="Molybdopterin synthase subunit MoaE"/>
    <property type="match status" value="1"/>
</dbReference>
<dbReference type="Proteomes" id="UP000471521">
    <property type="component" value="Unassembled WGS sequence"/>
</dbReference>
<dbReference type="OrthoDB" id="45235at2157"/>
<organism evidence="1 2">
    <name type="scientific">Halobacterium bonnevillei</name>
    <dbReference type="NCBI Taxonomy" id="2692200"/>
    <lineage>
        <taxon>Archaea</taxon>
        <taxon>Methanobacteriati</taxon>
        <taxon>Methanobacteriota</taxon>
        <taxon>Stenosarchaea group</taxon>
        <taxon>Halobacteria</taxon>
        <taxon>Halobacteriales</taxon>
        <taxon>Halobacteriaceae</taxon>
        <taxon>Halobacterium</taxon>
    </lineage>
</organism>
<dbReference type="NCBIfam" id="NF011061">
    <property type="entry name" value="PRK14493.1"/>
    <property type="match status" value="1"/>
</dbReference>
<dbReference type="EC" id="2.8.1.12" evidence="1"/>
<accession>A0A6B0SVG3</accession>
<dbReference type="AlphaFoldDB" id="A0A6B0SVG3"/>
<reference evidence="1 2" key="1">
    <citation type="submission" date="2019-12" db="EMBL/GenBank/DDBJ databases">
        <title>Isolation and characterization of three novel carbon monoxide-oxidizing members of Halobacteria from salione crusts and soils.</title>
        <authorList>
            <person name="Myers M.R."/>
            <person name="King G.M."/>
        </authorList>
    </citation>
    <scope>NUCLEOTIDE SEQUENCE [LARGE SCALE GENOMIC DNA]</scope>
    <source>
        <strain evidence="1 2">PCN9</strain>
    </source>
</reference>
<gene>
    <name evidence="1" type="ORF">GRX66_13115</name>
</gene>
<keyword evidence="1" id="KW-0808">Transferase</keyword>
<dbReference type="Gene3D" id="3.90.1170.40">
    <property type="entry name" value="Molybdopterin biosynthesis MoaE subunit"/>
    <property type="match status" value="1"/>
</dbReference>
<name>A0A6B0SVG3_9EURY</name>
<dbReference type="GO" id="GO:0006777">
    <property type="term" value="P:Mo-molybdopterin cofactor biosynthetic process"/>
    <property type="evidence" value="ECO:0007669"/>
    <property type="project" value="InterPro"/>
</dbReference>
<proteinExistence type="predicted"/>
<dbReference type="CDD" id="cd00756">
    <property type="entry name" value="MoaE"/>
    <property type="match status" value="1"/>
</dbReference>
<protein>
    <submittedName>
        <fullName evidence="1">Molybdopterin synthase</fullName>
        <ecNumber evidence="1">2.8.1.12</ecNumber>
    </submittedName>
</protein>
<evidence type="ECO:0000313" key="1">
    <source>
        <dbReference type="EMBL" id="MXR21499.1"/>
    </source>
</evidence>
<sequence length="254" mass="27690">MQLHGIVGAAADGVADLLAERLSDRGQVGVVRHGETDAPEWTAYVVGDGWTAVGGDRSVDDVLDDLARDHDYALLVGFPDAARVPQIAVGDADVDDPALELDPGDPDLDAAVEAVEAADSYETLSSLVAELKQSPRADYAGAIATFTGRVRALEEEDDEWTESLTFERYEGVAAERRATIREELEAREGVLDVRLHHRVGRIEAGEDIVFVAVLAGHRREAFAAVEDGIDRFKDEVPIFKKEVTVGDEFWKHEQ</sequence>
<keyword evidence="2" id="KW-1185">Reference proteome</keyword>
<dbReference type="InterPro" id="IPR003448">
    <property type="entry name" value="Mopterin_biosynth_MoaE"/>
</dbReference>
<dbReference type="EMBL" id="WUUU01000119">
    <property type="protein sequence ID" value="MXR21499.1"/>
    <property type="molecule type" value="Genomic_DNA"/>
</dbReference>
<comment type="caution">
    <text evidence="1">The sequence shown here is derived from an EMBL/GenBank/DDBJ whole genome shotgun (WGS) entry which is preliminary data.</text>
</comment>